<name>A0A6C0H6K2_9ZZZZ</name>
<dbReference type="EMBL" id="MN739883">
    <property type="protein sequence ID" value="QHT75846.1"/>
    <property type="molecule type" value="Genomic_DNA"/>
</dbReference>
<organism evidence="1">
    <name type="scientific">viral metagenome</name>
    <dbReference type="NCBI Taxonomy" id="1070528"/>
    <lineage>
        <taxon>unclassified sequences</taxon>
        <taxon>metagenomes</taxon>
        <taxon>organismal metagenomes</taxon>
    </lineage>
</organism>
<evidence type="ECO:0000313" key="1">
    <source>
        <dbReference type="EMBL" id="QHT75846.1"/>
    </source>
</evidence>
<protein>
    <submittedName>
        <fullName evidence="1">Uncharacterized protein</fullName>
    </submittedName>
</protein>
<accession>A0A6C0H6K2</accession>
<dbReference type="AlphaFoldDB" id="A0A6C0H6K2"/>
<reference evidence="1" key="1">
    <citation type="journal article" date="2020" name="Nature">
        <title>Giant virus diversity and host interactions through global metagenomics.</title>
        <authorList>
            <person name="Schulz F."/>
            <person name="Roux S."/>
            <person name="Paez-Espino D."/>
            <person name="Jungbluth S."/>
            <person name="Walsh D.A."/>
            <person name="Denef V.J."/>
            <person name="McMahon K.D."/>
            <person name="Konstantinidis K.T."/>
            <person name="Eloe-Fadrosh E.A."/>
            <person name="Kyrpides N.C."/>
            <person name="Woyke T."/>
        </authorList>
    </citation>
    <scope>NUCLEOTIDE SEQUENCE</scope>
    <source>
        <strain evidence="1">GVMAG-M-3300023179-71</strain>
    </source>
</reference>
<proteinExistence type="predicted"/>
<sequence>MYKKIRKNGGFSNVNNTPSPEFKSVKSVGSKYNSVDIYNSKYDWDKKLLDMKLSDKKKLKIGYNPLELVKLDVSQFLNKDKSNNIAFYFNDNIPICIRRQDILNYITNNDYFYKCVYSNDNHLNFRNTMQTNECFVSLLKLTLINHDILNANNNNIDLISKHLFDIILNDKNNQEFYFKKINNIDVINKLYVDYNPNGYDITQITDFIYLKNKSNQPLSKKINDPFIISLYLPKPISLNLPLKILDTIYEYTYDLLKYNEVIDDNEYNYNNALTTIYNNKIEFKNIPNINLSNFPLTHHLSLNNHYLNKIITLPNITKILSYINHEQNKDSDKIIFTYLNNDRNISIDTFLTNSQIYSKFYYLIKSGIFIISNLNSTISKILSPIRNLISPNDYVTLHNIIYEMDTMFKNTFISENSLLGFQSVYLNYKSMIYGYDVYNNIREQIIKTFLILNYDYKECIGYEILHDNNPIIIQYILEDGIPYFVVDRLNKNTKNYKCLLLPRNLIAIGSEILKYNFINNRTLYIVIVKLKMDELTKIMYSKKNICKTRQVFDLL</sequence>